<dbReference type="Gene3D" id="1.10.150.870">
    <property type="match status" value="1"/>
</dbReference>
<dbReference type="SUPFAM" id="SSF53098">
    <property type="entry name" value="Ribonuclease H-like"/>
    <property type="match status" value="1"/>
</dbReference>
<dbReference type="PANTHER" id="PTHR32294">
    <property type="entry name" value="DNA POLYMERASE III SUBUNIT ALPHA"/>
    <property type="match status" value="1"/>
</dbReference>
<feature type="domain" description="Polymerase/histidinol phosphatase N-terminal" evidence="13">
    <location>
        <begin position="339"/>
        <end position="406"/>
    </location>
</feature>
<accession>A0A7X5KKV3</accession>
<dbReference type="CDD" id="cd07435">
    <property type="entry name" value="PHP_PolIIIA_POLC"/>
    <property type="match status" value="1"/>
</dbReference>
<dbReference type="InterPro" id="IPR012337">
    <property type="entry name" value="RNaseH-like_sf"/>
</dbReference>
<evidence type="ECO:0000256" key="4">
    <source>
        <dbReference type="ARBA" id="ARBA00022695"/>
    </source>
</evidence>
<dbReference type="Pfam" id="PF02811">
    <property type="entry name" value="PHP"/>
    <property type="match status" value="1"/>
</dbReference>
<dbReference type="SUPFAM" id="SSF160975">
    <property type="entry name" value="AF1531-like"/>
    <property type="match status" value="1"/>
</dbReference>
<comment type="function">
    <text evidence="1 11">Required for replicative DNA synthesis. This DNA polymerase also exhibits 3' to 5' exonuclease activity.</text>
</comment>
<dbReference type="Pfam" id="PF00929">
    <property type="entry name" value="RNase_T"/>
    <property type="match status" value="1"/>
</dbReference>
<dbReference type="Gene3D" id="3.30.1900.20">
    <property type="match status" value="2"/>
</dbReference>
<dbReference type="SMART" id="SM00479">
    <property type="entry name" value="EXOIII"/>
    <property type="match status" value="1"/>
</dbReference>
<evidence type="ECO:0000256" key="1">
    <source>
        <dbReference type="ARBA" id="ARBA00003452"/>
    </source>
</evidence>
<comment type="subcellular location">
    <subcellularLocation>
        <location evidence="11">Cytoplasm</location>
    </subcellularLocation>
</comment>
<evidence type="ECO:0000256" key="10">
    <source>
        <dbReference type="ARBA" id="ARBA00049244"/>
    </source>
</evidence>
<comment type="similarity">
    <text evidence="11">Belongs to the DNA polymerase type-C family. PolC subfamily.</text>
</comment>
<dbReference type="SMART" id="SM00481">
    <property type="entry name" value="POLIIIAc"/>
    <property type="match status" value="1"/>
</dbReference>
<evidence type="ECO:0000256" key="3">
    <source>
        <dbReference type="ARBA" id="ARBA00022679"/>
    </source>
</evidence>
<comment type="catalytic activity">
    <reaction evidence="10 11">
        <text>DNA(n) + a 2'-deoxyribonucleoside 5'-triphosphate = DNA(n+1) + diphosphate</text>
        <dbReference type="Rhea" id="RHEA:22508"/>
        <dbReference type="Rhea" id="RHEA-COMP:17339"/>
        <dbReference type="Rhea" id="RHEA-COMP:17340"/>
        <dbReference type="ChEBI" id="CHEBI:33019"/>
        <dbReference type="ChEBI" id="CHEBI:61560"/>
        <dbReference type="ChEBI" id="CHEBI:173112"/>
        <dbReference type="EC" id="2.7.7.7"/>
    </reaction>
</comment>
<evidence type="ECO:0000256" key="2">
    <source>
        <dbReference type="ARBA" id="ARBA00022490"/>
    </source>
</evidence>
<reference evidence="14 15" key="1">
    <citation type="submission" date="2020-01" db="EMBL/GenBank/DDBJ databases">
        <title>Anaeroalcalibacter tamaniensis gen. nov., sp. nov., moderately halophilic strictly anaerobic fermenter bacterium from mud volcano of Taman peninsula.</title>
        <authorList>
            <person name="Frolova A."/>
            <person name="Merkel A.Y."/>
            <person name="Slobodkin A.I."/>
        </authorList>
    </citation>
    <scope>NUCLEOTIDE SEQUENCE [LARGE SCALE GENOMIC DNA]</scope>
    <source>
        <strain evidence="14 15">F-3ap</strain>
    </source>
</reference>
<dbReference type="Gene3D" id="3.30.420.10">
    <property type="entry name" value="Ribonuclease H-like superfamily/Ribonuclease H"/>
    <property type="match status" value="1"/>
</dbReference>
<dbReference type="CDD" id="cd04484">
    <property type="entry name" value="polC_OBF"/>
    <property type="match status" value="1"/>
</dbReference>
<evidence type="ECO:0000259" key="13">
    <source>
        <dbReference type="SMART" id="SM00481"/>
    </source>
</evidence>
<comment type="caution">
    <text evidence="14">The sequence shown here is derived from an EMBL/GenBank/DDBJ whole genome shotgun (WGS) entry which is preliminary data.</text>
</comment>
<evidence type="ECO:0000256" key="7">
    <source>
        <dbReference type="ARBA" id="ARBA00022801"/>
    </source>
</evidence>
<dbReference type="RefSeq" id="WP_162368895.1">
    <property type="nucleotide sequence ID" value="NZ_JAAEEH010000001.1"/>
</dbReference>
<evidence type="ECO:0000256" key="11">
    <source>
        <dbReference type="HAMAP-Rule" id="MF_00356"/>
    </source>
</evidence>
<dbReference type="InterPro" id="IPR006308">
    <property type="entry name" value="Pol_III_a_PolC-type_gram_pos"/>
</dbReference>
<dbReference type="InterPro" id="IPR006054">
    <property type="entry name" value="DnaQ"/>
</dbReference>
<dbReference type="InterPro" id="IPR004805">
    <property type="entry name" value="DnaE2/DnaE/PolC"/>
</dbReference>
<evidence type="ECO:0000256" key="9">
    <source>
        <dbReference type="ARBA" id="ARBA00022932"/>
    </source>
</evidence>
<dbReference type="Gene3D" id="1.20.5.140">
    <property type="match status" value="1"/>
</dbReference>
<dbReference type="Proteomes" id="UP000461585">
    <property type="component" value="Unassembled WGS sequence"/>
</dbReference>
<keyword evidence="2 11" id="KW-0963">Cytoplasm</keyword>
<dbReference type="InterPro" id="IPR040982">
    <property type="entry name" value="DNA_pol3_finger"/>
</dbReference>
<keyword evidence="5 11" id="KW-0235">DNA replication</keyword>
<keyword evidence="15" id="KW-1185">Reference proteome</keyword>
<sequence>MTKKLTEVFENLSLRPSLAEYFQDGLVERVFLERDRNNLFLHLRLPQVVHPVFIRELEEAIFCCLGEPQGIRLEIRERFDLPSALSAEGLYALYKESLVHLLKQANPICGAMVKELEPMVTDRSIVYPIDKNSFEYMSQNGMEELIRQVFSDRFGWEFEVRFEKMDDENRIYADFIRNRDKEQQKILGELVQAAVPREVRKVIQGEGTAKEPSDLLVGKKGIAGEVSKIGHFDEGTNEVLLEVQMFEMREPRELKGGKVLLVFDATDFTGSITCKCFVEKDRYLDKVKDSMKKGRFLRIKGVYKFDEYEKGMRVFVNAMEAMEDFRTHHRKDNSAKKRIELHLHTQMSDMDGVVAAKEVVKRAAFFGHPAVAITDHGGVQAFPDAFHAAHDHPVKILYGVEGYLVDDRKPVVRRPRGQGLRGDFVVFDLETTGLRAKKDAITEIGAVRIREGKIVDRFSSFVNPLRTLSPKIQELTGITPQMLRHAPLIGQVLPEFLEFCGKSDNTVLVAQNADFDMSFLSHQLQLLGLEFTPTVLDTLELARILFPDLKNYRLDTLAKHLDVRLAGHHRAVNDAEATAEIMAKLIPLLEERGIPTVDDLEEKARTMERPVKKYRPNHVVLLAKNRQGLLNLYKIISYSHIQHFFKTPRIPKSMLEAHRDGLLVGSACENSEIYRAVLEGKHGDEMERLLDFYDYLEIQPLGNNQFMVEKELVESRKELEEINKEIIRLGKSKGKLTVATGDVHFLNPEDEVYRRVLMAGKGFDDADNQAPLYYRTTEEMLEEFRYLGEEEAWEVVVENPHRINDSIENLSPVEKDKYPPVIEGAEEELAALCRERAADLYGNPLPELVRERLDRELNSIISNGFAVMYIIAQKLVKKSNDDGYLVGSRGSVGSSFAATMAGITEVNPLSPHYICPGCKYSDFDSEEVRAYAQNSGVDMPDKACPVCGTPLTKEGHDIPFETFLGFKGNKEPDIDLNFSGEYQSTAHEYTETLFGKGHVFRAGTIGTLADKTAYGFVKNYFEEREVPVNEAEITRIIQGCIGVRRTTGQHPGGIIVVPKDQEIYKFTPIQKPANDMNTNVVTTHFDYHSIDHNLLKLDILGHDDPTMIRMLEDLTGVEATRIPLDEPKVMSLFRSTQALGVTPEELDGCPLGALGVPEFGTDFVMQMLLETRPQTFSDLVRISGLSHGTDVWTNNAQELVRQGKADIKTVISTRDDIMTYLINKGLDKELSFTIMESVRKGKGLKPEWEEEMASFGVPDWYIWSCNTIKYMFPKAHAVAYVMMAYRIAYFKVHHPLAYYAAFFSIRAANFDFELMCKGKQVLEQHLRSYKQRFNELSKKEKDMIKDFKIVQEMYARGYEFEPIDLYTVDAHHFRICNNRIMPALSAIGGMGEKAAESIVEARKAGEFISLEDFRNRTKISKTLVDLLRENHILTGLPETNQISMF</sequence>
<dbReference type="FunFam" id="3.30.420.10:FF:000045">
    <property type="entry name" value="3'-5' exonuclease DinG"/>
    <property type="match status" value="1"/>
</dbReference>
<keyword evidence="9 11" id="KW-0239">DNA-directed DNA polymerase</keyword>
<dbReference type="GO" id="GO:0006261">
    <property type="term" value="P:DNA-templated DNA replication"/>
    <property type="evidence" value="ECO:0007669"/>
    <property type="project" value="UniProtKB-UniRule"/>
</dbReference>
<dbReference type="HAMAP" id="MF_00356">
    <property type="entry name" value="DNApol_PolC"/>
    <property type="match status" value="1"/>
</dbReference>
<dbReference type="InterPro" id="IPR004013">
    <property type="entry name" value="PHP_dom"/>
</dbReference>
<dbReference type="NCBIfam" id="TIGR01405">
    <property type="entry name" value="polC_Gram_pos"/>
    <property type="match status" value="1"/>
</dbReference>
<dbReference type="Gene3D" id="6.10.140.1510">
    <property type="match status" value="1"/>
</dbReference>
<dbReference type="GO" id="GO:0008408">
    <property type="term" value="F:3'-5' exonuclease activity"/>
    <property type="evidence" value="ECO:0007669"/>
    <property type="project" value="UniProtKB-UniRule"/>
</dbReference>
<dbReference type="NCBIfam" id="NF001688">
    <property type="entry name" value="PRK00448.1"/>
    <property type="match status" value="1"/>
</dbReference>
<dbReference type="EC" id="2.7.7.7" evidence="11"/>
<evidence type="ECO:0000259" key="12">
    <source>
        <dbReference type="SMART" id="SM00479"/>
    </source>
</evidence>
<dbReference type="InterPro" id="IPR013520">
    <property type="entry name" value="Ribonucl_H"/>
</dbReference>
<keyword evidence="6 11" id="KW-0540">Nuclease</keyword>
<dbReference type="Gene3D" id="1.10.150.700">
    <property type="entry name" value="PolC, middle finger domain"/>
    <property type="match status" value="1"/>
</dbReference>
<organism evidence="14 15">
    <name type="scientific">Anaerotalea alkaliphila</name>
    <dbReference type="NCBI Taxonomy" id="2662126"/>
    <lineage>
        <taxon>Bacteria</taxon>
        <taxon>Bacillati</taxon>
        <taxon>Bacillota</taxon>
        <taxon>Clostridia</taxon>
        <taxon>Eubacteriales</taxon>
        <taxon>Anaerotalea</taxon>
    </lineage>
</organism>
<dbReference type="InterPro" id="IPR003141">
    <property type="entry name" value="Pol/His_phosphatase_N"/>
</dbReference>
<dbReference type="CDD" id="cd06127">
    <property type="entry name" value="DEDDh"/>
    <property type="match status" value="1"/>
</dbReference>
<keyword evidence="8 11" id="KW-0269">Exonuclease</keyword>
<name>A0A7X5KKV3_9FIRM</name>
<dbReference type="PANTHER" id="PTHR32294:SF5">
    <property type="entry name" value="DNA POLYMERASE III POLC-TYPE"/>
    <property type="match status" value="1"/>
</dbReference>
<evidence type="ECO:0000256" key="8">
    <source>
        <dbReference type="ARBA" id="ARBA00022839"/>
    </source>
</evidence>
<dbReference type="InterPro" id="IPR011708">
    <property type="entry name" value="DNA_pol3_alpha_NTPase_dom"/>
</dbReference>
<keyword evidence="7 11" id="KW-0378">Hydrolase</keyword>
<keyword evidence="4 11" id="KW-0548">Nucleotidyltransferase</keyword>
<dbReference type="EMBL" id="JAAEEH010000001">
    <property type="protein sequence ID" value="NDL66166.1"/>
    <property type="molecule type" value="Genomic_DNA"/>
</dbReference>
<dbReference type="InterPro" id="IPR036397">
    <property type="entry name" value="RNaseH_sf"/>
</dbReference>
<evidence type="ECO:0000256" key="5">
    <source>
        <dbReference type="ARBA" id="ARBA00022705"/>
    </source>
</evidence>
<dbReference type="Pfam" id="PF17657">
    <property type="entry name" value="DNA_pol3_finger"/>
    <property type="match status" value="1"/>
</dbReference>
<dbReference type="Pfam" id="PF14579">
    <property type="entry name" value="HHH_6"/>
    <property type="match status" value="1"/>
</dbReference>
<dbReference type="Gene3D" id="3.20.20.140">
    <property type="entry name" value="Metal-dependent hydrolases"/>
    <property type="match status" value="2"/>
</dbReference>
<dbReference type="NCBIfam" id="TIGR00573">
    <property type="entry name" value="dnaq"/>
    <property type="match status" value="1"/>
</dbReference>
<dbReference type="Gene3D" id="2.40.50.140">
    <property type="entry name" value="Nucleic acid-binding proteins"/>
    <property type="match status" value="1"/>
</dbReference>
<evidence type="ECO:0000256" key="6">
    <source>
        <dbReference type="ARBA" id="ARBA00022722"/>
    </source>
</evidence>
<evidence type="ECO:0000313" key="14">
    <source>
        <dbReference type="EMBL" id="NDL66166.1"/>
    </source>
</evidence>
<dbReference type="GO" id="GO:0003677">
    <property type="term" value="F:DNA binding"/>
    <property type="evidence" value="ECO:0007669"/>
    <property type="project" value="UniProtKB-UniRule"/>
</dbReference>
<feature type="domain" description="Exonuclease" evidence="12">
    <location>
        <begin position="423"/>
        <end position="591"/>
    </location>
</feature>
<dbReference type="Pfam" id="PF07733">
    <property type="entry name" value="DNA_pol3_alpha"/>
    <property type="match status" value="2"/>
</dbReference>
<gene>
    <name evidence="11" type="primary">polC</name>
    <name evidence="14" type="ORF">GXN74_00200</name>
</gene>
<dbReference type="GO" id="GO:0003887">
    <property type="term" value="F:DNA-directed DNA polymerase activity"/>
    <property type="evidence" value="ECO:0007669"/>
    <property type="project" value="UniProtKB-UniRule"/>
</dbReference>
<dbReference type="InterPro" id="IPR012340">
    <property type="entry name" value="NA-bd_OB-fold"/>
</dbReference>
<dbReference type="GO" id="GO:0005737">
    <property type="term" value="C:cytoplasm"/>
    <property type="evidence" value="ECO:0007669"/>
    <property type="project" value="UniProtKB-SubCell"/>
</dbReference>
<dbReference type="InterPro" id="IPR029460">
    <property type="entry name" value="DNAPol_HHH"/>
</dbReference>
<protein>
    <recommendedName>
        <fullName evidence="11">DNA polymerase III PolC-type</fullName>
        <shortName evidence="11">PolIII</shortName>
        <ecNumber evidence="11">2.7.7.7</ecNumber>
    </recommendedName>
</protein>
<proteinExistence type="inferred from homology"/>
<keyword evidence="3 11" id="KW-0808">Transferase</keyword>
<evidence type="ECO:0000313" key="15">
    <source>
        <dbReference type="Proteomes" id="UP000461585"/>
    </source>
</evidence>
<dbReference type="InterPro" id="IPR044923">
    <property type="entry name" value="PolC_middle_finger_sf"/>
</dbReference>